<proteinExistence type="predicted"/>
<dbReference type="EMBL" id="BARV01009926">
    <property type="protein sequence ID" value="GAI05679.1"/>
    <property type="molecule type" value="Genomic_DNA"/>
</dbReference>
<organism evidence="2">
    <name type="scientific">marine sediment metagenome</name>
    <dbReference type="NCBI Taxonomy" id="412755"/>
    <lineage>
        <taxon>unclassified sequences</taxon>
        <taxon>metagenomes</taxon>
        <taxon>ecological metagenomes</taxon>
    </lineage>
</organism>
<evidence type="ECO:0000313" key="2">
    <source>
        <dbReference type="EMBL" id="GAI05679.1"/>
    </source>
</evidence>
<keyword evidence="1" id="KW-0472">Membrane</keyword>
<accession>X1MH33</accession>
<comment type="caution">
    <text evidence="2">The sequence shown here is derived from an EMBL/GenBank/DDBJ whole genome shotgun (WGS) entry which is preliminary data.</text>
</comment>
<name>X1MH33_9ZZZZ</name>
<keyword evidence="1" id="KW-1133">Transmembrane helix</keyword>
<feature type="transmembrane region" description="Helical" evidence="1">
    <location>
        <begin position="48"/>
        <end position="71"/>
    </location>
</feature>
<protein>
    <submittedName>
        <fullName evidence="2">Uncharacterized protein</fullName>
    </submittedName>
</protein>
<keyword evidence="1" id="KW-0812">Transmembrane</keyword>
<evidence type="ECO:0000256" key="1">
    <source>
        <dbReference type="SAM" id="Phobius"/>
    </source>
</evidence>
<gene>
    <name evidence="2" type="ORF">S06H3_19392</name>
</gene>
<sequence length="136" mass="15463">MDKEVYNRYRSELRHEDNLINHRISWFLVAQTLLFTALGVALKYNKTALAATVILVGFFSSLLIFVSVWAATKPFFDYRGRLEGVMQEGDSDDEYPQLSREVGTIKRGFVAPFDLPIIFGIAWLFCGKRMAHPAVG</sequence>
<dbReference type="AlphaFoldDB" id="X1MH33"/>
<feature type="transmembrane region" description="Helical" evidence="1">
    <location>
        <begin position="24"/>
        <end position="42"/>
    </location>
</feature>
<reference evidence="2" key="1">
    <citation type="journal article" date="2014" name="Front. Microbiol.">
        <title>High frequency of phylogenetically diverse reductive dehalogenase-homologous genes in deep subseafloor sedimentary metagenomes.</title>
        <authorList>
            <person name="Kawai M."/>
            <person name="Futagami T."/>
            <person name="Toyoda A."/>
            <person name="Takaki Y."/>
            <person name="Nishi S."/>
            <person name="Hori S."/>
            <person name="Arai W."/>
            <person name="Tsubouchi T."/>
            <person name="Morono Y."/>
            <person name="Uchiyama I."/>
            <person name="Ito T."/>
            <person name="Fujiyama A."/>
            <person name="Inagaki F."/>
            <person name="Takami H."/>
        </authorList>
    </citation>
    <scope>NUCLEOTIDE SEQUENCE</scope>
    <source>
        <strain evidence="2">Expedition CK06-06</strain>
    </source>
</reference>